<organism evidence="10 11">
    <name type="scientific">Cytobacillus solani</name>
    <dbReference type="NCBI Taxonomy" id="1637975"/>
    <lineage>
        <taxon>Bacteria</taxon>
        <taxon>Bacillati</taxon>
        <taxon>Bacillota</taxon>
        <taxon>Bacilli</taxon>
        <taxon>Bacillales</taxon>
        <taxon>Bacillaceae</taxon>
        <taxon>Cytobacillus</taxon>
    </lineage>
</organism>
<keyword evidence="7" id="KW-0456">Lyase</keyword>
<comment type="pathway">
    <text evidence="1">Amino-acid biosynthesis; L-tryptophan biosynthesis; L-tryptophan from chorismate: step 5/5.</text>
</comment>
<evidence type="ECO:0000256" key="9">
    <source>
        <dbReference type="RuleBase" id="RU003662"/>
    </source>
</evidence>
<evidence type="ECO:0000256" key="3">
    <source>
        <dbReference type="ARBA" id="ARBA00012043"/>
    </source>
</evidence>
<evidence type="ECO:0000256" key="2">
    <source>
        <dbReference type="ARBA" id="ARBA00011270"/>
    </source>
</evidence>
<dbReference type="EC" id="4.2.1.20" evidence="3"/>
<dbReference type="Gene3D" id="3.20.20.70">
    <property type="entry name" value="Aldolase class I"/>
    <property type="match status" value="1"/>
</dbReference>
<protein>
    <recommendedName>
        <fullName evidence="3">tryptophan synthase</fullName>
        <ecNumber evidence="3">4.2.1.20</ecNumber>
    </recommendedName>
</protein>
<name>A0A0Q3QUU8_9BACI</name>
<dbReference type="InterPro" id="IPR011060">
    <property type="entry name" value="RibuloseP-bd_barrel"/>
</dbReference>
<dbReference type="RefSeq" id="WP_056686627.1">
    <property type="nucleotide sequence ID" value="NZ_LJIX01000006.1"/>
</dbReference>
<dbReference type="SUPFAM" id="SSF51366">
    <property type="entry name" value="Ribulose-phoshate binding barrel"/>
    <property type="match status" value="1"/>
</dbReference>
<comment type="subunit">
    <text evidence="2">Tetramer of two alpha and two beta chains.</text>
</comment>
<dbReference type="EMBL" id="LJIX01000006">
    <property type="protein sequence ID" value="KQL21392.1"/>
    <property type="molecule type" value="Genomic_DNA"/>
</dbReference>
<evidence type="ECO:0000256" key="7">
    <source>
        <dbReference type="ARBA" id="ARBA00023239"/>
    </source>
</evidence>
<evidence type="ECO:0000256" key="4">
    <source>
        <dbReference type="ARBA" id="ARBA00022605"/>
    </source>
</evidence>
<gene>
    <name evidence="10" type="ORF">AN957_24460</name>
</gene>
<dbReference type="UniPathway" id="UPA00035">
    <property type="reaction ID" value="UER00044"/>
</dbReference>
<dbReference type="GO" id="GO:0004834">
    <property type="term" value="F:tryptophan synthase activity"/>
    <property type="evidence" value="ECO:0007669"/>
    <property type="project" value="UniProtKB-EC"/>
</dbReference>
<comment type="catalytic activity">
    <reaction evidence="8">
        <text>(1S,2R)-1-C-(indol-3-yl)glycerol 3-phosphate + L-serine = D-glyceraldehyde 3-phosphate + L-tryptophan + H2O</text>
        <dbReference type="Rhea" id="RHEA:10532"/>
        <dbReference type="ChEBI" id="CHEBI:15377"/>
        <dbReference type="ChEBI" id="CHEBI:33384"/>
        <dbReference type="ChEBI" id="CHEBI:57912"/>
        <dbReference type="ChEBI" id="CHEBI:58866"/>
        <dbReference type="ChEBI" id="CHEBI:59776"/>
        <dbReference type="EC" id="4.2.1.20"/>
    </reaction>
</comment>
<dbReference type="PANTHER" id="PTHR43406:SF1">
    <property type="entry name" value="TRYPTOPHAN SYNTHASE ALPHA CHAIN, CHLOROPLASTIC"/>
    <property type="match status" value="1"/>
</dbReference>
<proteinExistence type="inferred from homology"/>
<dbReference type="Pfam" id="PF00290">
    <property type="entry name" value="Trp_syntA"/>
    <property type="match status" value="1"/>
</dbReference>
<evidence type="ECO:0000313" key="10">
    <source>
        <dbReference type="EMBL" id="KQL21392.1"/>
    </source>
</evidence>
<keyword evidence="6" id="KW-0057">Aromatic amino acid biosynthesis</keyword>
<accession>A0A0Q3QUU8</accession>
<evidence type="ECO:0000256" key="6">
    <source>
        <dbReference type="ARBA" id="ARBA00023141"/>
    </source>
</evidence>
<dbReference type="Proteomes" id="UP000050996">
    <property type="component" value="Unassembled WGS sequence"/>
</dbReference>
<dbReference type="PANTHER" id="PTHR43406">
    <property type="entry name" value="TRYPTOPHAN SYNTHASE, ALPHA CHAIN"/>
    <property type="match status" value="1"/>
</dbReference>
<keyword evidence="11" id="KW-1185">Reference proteome</keyword>
<dbReference type="InterPro" id="IPR013785">
    <property type="entry name" value="Aldolase_TIM"/>
</dbReference>
<evidence type="ECO:0000313" key="11">
    <source>
        <dbReference type="Proteomes" id="UP000050996"/>
    </source>
</evidence>
<dbReference type="CDD" id="cd04724">
    <property type="entry name" value="Tryptophan_synthase_alpha"/>
    <property type="match status" value="1"/>
</dbReference>
<dbReference type="GO" id="GO:0005829">
    <property type="term" value="C:cytosol"/>
    <property type="evidence" value="ECO:0007669"/>
    <property type="project" value="TreeGrafter"/>
</dbReference>
<comment type="similarity">
    <text evidence="9">Belongs to the TrpA family.</text>
</comment>
<evidence type="ECO:0000256" key="8">
    <source>
        <dbReference type="ARBA" id="ARBA00049047"/>
    </source>
</evidence>
<dbReference type="PATRIC" id="fig|1637975.4.peg.4930"/>
<sequence>MITSQENFFNRVKNDKHPFLTGYFVGGDPDVGSALAYIKQAVANGVDAVEVGIPSENPYLEGEVIKRSHARAYSNFHKKDQILPFFKRLRLEINVPIWVMGYYEDVIKSGLYIDLSIYQIIDGLIIPDLPLDEVIGLRKELNKFNVSVIPVINNGMDDSELEIALKGADLVYCQIHQGKTGTNITNLNELPQFYHKIRSQTEAALMAGFGVKNALLAEQVWNCGFEGVVVGSEIVRMVEMQDKEQFVHFIQGLSSAK</sequence>
<dbReference type="STRING" id="1637975.AN957_24460"/>
<comment type="caution">
    <text evidence="10">The sequence shown here is derived from an EMBL/GenBank/DDBJ whole genome shotgun (WGS) entry which is preliminary data.</text>
</comment>
<dbReference type="InterPro" id="IPR002028">
    <property type="entry name" value="Trp_synthase_suA"/>
</dbReference>
<dbReference type="NCBIfam" id="TIGR00262">
    <property type="entry name" value="trpA"/>
    <property type="match status" value="1"/>
</dbReference>
<evidence type="ECO:0000256" key="1">
    <source>
        <dbReference type="ARBA" id="ARBA00004733"/>
    </source>
</evidence>
<keyword evidence="5" id="KW-0822">Tryptophan biosynthesis</keyword>
<reference evidence="10 11" key="1">
    <citation type="submission" date="2015-09" db="EMBL/GenBank/DDBJ databases">
        <title>Genome sequencing project for genomic taxonomy and phylogenomics of Bacillus-like bacteria.</title>
        <authorList>
            <person name="Liu B."/>
            <person name="Wang J."/>
            <person name="Zhu Y."/>
            <person name="Liu G."/>
            <person name="Chen Q."/>
            <person name="Chen Z."/>
            <person name="Lan J."/>
            <person name="Che J."/>
            <person name="Ge C."/>
            <person name="Shi H."/>
            <person name="Pan Z."/>
            <person name="Liu X."/>
        </authorList>
    </citation>
    <scope>NUCLEOTIDE SEQUENCE [LARGE SCALE GENOMIC DNA]</scope>
    <source>
        <strain evidence="10 11">FJAT-18043</strain>
    </source>
</reference>
<dbReference type="AlphaFoldDB" id="A0A0Q3QUU8"/>
<evidence type="ECO:0000256" key="5">
    <source>
        <dbReference type="ARBA" id="ARBA00022822"/>
    </source>
</evidence>
<keyword evidence="4" id="KW-0028">Amino-acid biosynthesis</keyword>